<dbReference type="GO" id="GO:0044539">
    <property type="term" value="P:long-chain fatty acid import into cell"/>
    <property type="evidence" value="ECO:0007669"/>
    <property type="project" value="TreeGrafter"/>
</dbReference>
<dbReference type="InterPro" id="IPR042099">
    <property type="entry name" value="ANL_N_sf"/>
</dbReference>
<dbReference type="GO" id="GO:0005886">
    <property type="term" value="C:plasma membrane"/>
    <property type="evidence" value="ECO:0007669"/>
    <property type="project" value="TreeGrafter"/>
</dbReference>
<keyword evidence="3" id="KW-0547">Nucleotide-binding</keyword>
<dbReference type="Gene3D" id="3.40.50.12780">
    <property type="entry name" value="N-terminal domain of ligase-like"/>
    <property type="match status" value="1"/>
</dbReference>
<reference evidence="6" key="1">
    <citation type="journal article" date="2015" name="Nature">
        <title>Complex archaea that bridge the gap between prokaryotes and eukaryotes.</title>
        <authorList>
            <person name="Spang A."/>
            <person name="Saw J.H."/>
            <person name="Jorgensen S.L."/>
            <person name="Zaremba-Niedzwiedzka K."/>
            <person name="Martijn J."/>
            <person name="Lind A.E."/>
            <person name="van Eijk R."/>
            <person name="Schleper C."/>
            <person name="Guy L."/>
            <person name="Ettema T.J."/>
        </authorList>
    </citation>
    <scope>NUCLEOTIDE SEQUENCE</scope>
</reference>
<dbReference type="PANTHER" id="PTHR43107">
    <property type="entry name" value="LONG-CHAIN FATTY ACID TRANSPORT PROTEIN"/>
    <property type="match status" value="1"/>
</dbReference>
<keyword evidence="2" id="KW-0436">Ligase</keyword>
<proteinExistence type="inferred from homology"/>
<gene>
    <name evidence="6" type="ORF">LCGC14_0701650</name>
</gene>
<comment type="similarity">
    <text evidence="1">Belongs to the ATP-dependent AMP-binding enzyme family.</text>
</comment>
<feature type="domain" description="AMP-dependent synthetase/ligase" evidence="5">
    <location>
        <begin position="81"/>
        <end position="439"/>
    </location>
</feature>
<sequence length="585" mass="67769">MTTARGKITTKKSGNGGYKSAWIYIPSKVYKDKLFPFQDNEEIIIEIEEDSLVITKNDDLSKILRDFEAKNATLPKLLEIKAVENRNQPFLYFKDETYSYQEINRNSNRIAHGILDLIKDLDLKKPKVSLLMNNCPEFIFSWFGIIKADSIFVPLDKSWKDDILLYILDDSDTEILILDYEFLTNFRKIEEKLHKIKKVLIRNSPPDFEFNDKYKNYLSIFTSNGDNPKMNIYHDDPIEILYSSGINGIPKGVLYRNVVLAGITIGFELNQIGFHNESTKLYCPLPLSHGVTQMFALVPSLFYDKSIIITDGFNGATFWDDIKKYEPSCFCYFGGYLTNLIHQKAKINDRIHTIKFAFGLGALIDTWNAFEKRFGIPLYECWVHSEGIAITMNKIGSKGGKLGSIGKPLDFLEFKIIDSEGNELSPGPDNIGEMVFRRKSRVIFEYYKKPEKTDVRIGDNNWVYTGNFGYKDDNGYIYFKGQKMEVIQKGKETIYLRDIERVANSHPNIIETAVIPINNGNNSKIEFKIFAIKTKNHSMTQEEFSDYLYRNLSYYHVPRFIEFREDLPRGPGTYFLRDFFKKRVG</sequence>
<dbReference type="GO" id="GO:0005524">
    <property type="term" value="F:ATP binding"/>
    <property type="evidence" value="ECO:0007669"/>
    <property type="project" value="UniProtKB-KW"/>
</dbReference>
<keyword evidence="4" id="KW-0067">ATP-binding</keyword>
<dbReference type="SUPFAM" id="SSF56801">
    <property type="entry name" value="Acetyl-CoA synthetase-like"/>
    <property type="match status" value="1"/>
</dbReference>
<evidence type="ECO:0000256" key="3">
    <source>
        <dbReference type="ARBA" id="ARBA00022741"/>
    </source>
</evidence>
<dbReference type="InterPro" id="IPR000873">
    <property type="entry name" value="AMP-dep_synth/lig_dom"/>
</dbReference>
<evidence type="ECO:0000259" key="5">
    <source>
        <dbReference type="Pfam" id="PF00501"/>
    </source>
</evidence>
<organism evidence="6">
    <name type="scientific">marine sediment metagenome</name>
    <dbReference type="NCBI Taxonomy" id="412755"/>
    <lineage>
        <taxon>unclassified sequences</taxon>
        <taxon>metagenomes</taxon>
        <taxon>ecological metagenomes</taxon>
    </lineage>
</organism>
<accession>A0A0F9R307</accession>
<evidence type="ECO:0000256" key="2">
    <source>
        <dbReference type="ARBA" id="ARBA00022598"/>
    </source>
</evidence>
<evidence type="ECO:0000256" key="4">
    <source>
        <dbReference type="ARBA" id="ARBA00022840"/>
    </source>
</evidence>
<dbReference type="PANTHER" id="PTHR43107:SF15">
    <property type="entry name" value="FATTY ACID TRANSPORT PROTEIN 3, ISOFORM A"/>
    <property type="match status" value="1"/>
</dbReference>
<dbReference type="InterPro" id="IPR045851">
    <property type="entry name" value="AMP-bd_C_sf"/>
</dbReference>
<dbReference type="GO" id="GO:0005324">
    <property type="term" value="F:long-chain fatty acid transmembrane transporter activity"/>
    <property type="evidence" value="ECO:0007669"/>
    <property type="project" value="TreeGrafter"/>
</dbReference>
<dbReference type="GO" id="GO:0004467">
    <property type="term" value="F:long-chain fatty acid-CoA ligase activity"/>
    <property type="evidence" value="ECO:0007669"/>
    <property type="project" value="TreeGrafter"/>
</dbReference>
<dbReference type="Gene3D" id="3.30.300.30">
    <property type="match status" value="1"/>
</dbReference>
<comment type="caution">
    <text evidence="6">The sequence shown here is derived from an EMBL/GenBank/DDBJ whole genome shotgun (WGS) entry which is preliminary data.</text>
</comment>
<dbReference type="AlphaFoldDB" id="A0A0F9R307"/>
<evidence type="ECO:0000256" key="1">
    <source>
        <dbReference type="ARBA" id="ARBA00006432"/>
    </source>
</evidence>
<name>A0A0F9R307_9ZZZZ</name>
<dbReference type="EMBL" id="LAZR01001502">
    <property type="protein sequence ID" value="KKN43587.1"/>
    <property type="molecule type" value="Genomic_DNA"/>
</dbReference>
<dbReference type="Pfam" id="PF00501">
    <property type="entry name" value="AMP-binding"/>
    <property type="match status" value="1"/>
</dbReference>
<protein>
    <recommendedName>
        <fullName evidence="5">AMP-dependent synthetase/ligase domain-containing protein</fullName>
    </recommendedName>
</protein>
<evidence type="ECO:0000313" key="6">
    <source>
        <dbReference type="EMBL" id="KKN43587.1"/>
    </source>
</evidence>